<dbReference type="Proteomes" id="UP000029839">
    <property type="component" value="Unassembled WGS sequence"/>
</dbReference>
<dbReference type="OrthoDB" id="5145586at2"/>
<gene>
    <name evidence="3" type="ORF">N868_11310</name>
</gene>
<proteinExistence type="predicted"/>
<reference evidence="3 4" key="1">
    <citation type="submission" date="2013-08" db="EMBL/GenBank/DDBJ databases">
        <title>Genome sequencing of Cellulomonas carbonis T26.</title>
        <authorList>
            <person name="Chen F."/>
            <person name="Li Y."/>
            <person name="Wang G."/>
        </authorList>
    </citation>
    <scope>NUCLEOTIDE SEQUENCE [LARGE SCALE GENOMIC DNA]</scope>
    <source>
        <strain evidence="3 4">T26</strain>
    </source>
</reference>
<dbReference type="AlphaFoldDB" id="A0A0A0BS62"/>
<keyword evidence="4" id="KW-1185">Reference proteome</keyword>
<dbReference type="Pfam" id="PF13239">
    <property type="entry name" value="2TM"/>
    <property type="match status" value="1"/>
</dbReference>
<accession>A0A0A0BS62</accession>
<evidence type="ECO:0000256" key="1">
    <source>
        <dbReference type="SAM" id="Phobius"/>
    </source>
</evidence>
<comment type="caution">
    <text evidence="3">The sequence shown here is derived from an EMBL/GenBank/DDBJ whole genome shotgun (WGS) entry which is preliminary data.</text>
</comment>
<feature type="transmembrane region" description="Helical" evidence="1">
    <location>
        <begin position="51"/>
        <end position="74"/>
    </location>
</feature>
<evidence type="ECO:0000313" key="4">
    <source>
        <dbReference type="Proteomes" id="UP000029839"/>
    </source>
</evidence>
<feature type="domain" description="2TM" evidence="2">
    <location>
        <begin position="15"/>
        <end position="79"/>
    </location>
</feature>
<evidence type="ECO:0000313" key="3">
    <source>
        <dbReference type="EMBL" id="KGM11268.1"/>
    </source>
</evidence>
<feature type="transmembrane region" description="Helical" evidence="1">
    <location>
        <begin position="26"/>
        <end position="45"/>
    </location>
</feature>
<keyword evidence="1" id="KW-0812">Transmembrane</keyword>
<name>A0A0A0BS62_9CELL</name>
<dbReference type="EMBL" id="AXCY01000026">
    <property type="protein sequence ID" value="KGM11268.1"/>
    <property type="molecule type" value="Genomic_DNA"/>
</dbReference>
<keyword evidence="1" id="KW-1133">Transmembrane helix</keyword>
<protein>
    <recommendedName>
        <fullName evidence="2">2TM domain-containing protein</fullName>
    </recommendedName>
</protein>
<dbReference type="RefSeq" id="WP_043605172.1">
    <property type="nucleotide sequence ID" value="NZ_AXCY01000026.1"/>
</dbReference>
<keyword evidence="1" id="KW-0472">Membrane</keyword>
<reference evidence="3 4" key="2">
    <citation type="journal article" date="2015" name="Stand. Genomic Sci.">
        <title>Draft genome sequence of Cellulomonas carbonis T26(T) and comparative analysis of six Cellulomonas genomes.</title>
        <authorList>
            <person name="Zhuang W."/>
            <person name="Zhang S."/>
            <person name="Xia X."/>
            <person name="Wang G."/>
        </authorList>
    </citation>
    <scope>NUCLEOTIDE SEQUENCE [LARGE SCALE GENOMIC DNA]</scope>
    <source>
        <strain evidence="3 4">T26</strain>
    </source>
</reference>
<sequence length="92" mass="10517">MSTSPYPDDTALRARAEKRLRDRRDLGTHAVAYLLVNGALVVIWVMTGAPFFWPVFPILGWGIGLAFHAWDVLAPGPSEDRVQREMERLRRR</sequence>
<evidence type="ECO:0000259" key="2">
    <source>
        <dbReference type="Pfam" id="PF13239"/>
    </source>
</evidence>
<organism evidence="3 4">
    <name type="scientific">Cellulomonas carbonis T26</name>
    <dbReference type="NCBI Taxonomy" id="947969"/>
    <lineage>
        <taxon>Bacteria</taxon>
        <taxon>Bacillati</taxon>
        <taxon>Actinomycetota</taxon>
        <taxon>Actinomycetes</taxon>
        <taxon>Micrococcales</taxon>
        <taxon>Cellulomonadaceae</taxon>
        <taxon>Cellulomonas</taxon>
    </lineage>
</organism>
<dbReference type="InterPro" id="IPR025698">
    <property type="entry name" value="2TM_dom"/>
</dbReference>